<reference evidence="2 3" key="1">
    <citation type="submission" date="2020-04" db="EMBL/GenBank/DDBJ databases">
        <title>MicrobeNet Type strains.</title>
        <authorList>
            <person name="Nicholson A.C."/>
        </authorList>
    </citation>
    <scope>NUCLEOTIDE SEQUENCE [LARGE SCALE GENOMIC DNA]</scope>
    <source>
        <strain evidence="2 3">DSM 45078</strain>
    </source>
</reference>
<keyword evidence="1" id="KW-0472">Membrane</keyword>
<name>A0A846XUY4_9NOCA</name>
<proteinExistence type="predicted"/>
<keyword evidence="1" id="KW-1133">Transmembrane helix</keyword>
<protein>
    <submittedName>
        <fullName evidence="2">Uncharacterized protein</fullName>
    </submittedName>
</protein>
<feature type="transmembrane region" description="Helical" evidence="1">
    <location>
        <begin position="117"/>
        <end position="138"/>
    </location>
</feature>
<dbReference type="AlphaFoldDB" id="A0A846XUY4"/>
<evidence type="ECO:0000256" key="1">
    <source>
        <dbReference type="SAM" id="Phobius"/>
    </source>
</evidence>
<evidence type="ECO:0000313" key="2">
    <source>
        <dbReference type="EMBL" id="NKY37324.1"/>
    </source>
</evidence>
<feature type="transmembrane region" description="Helical" evidence="1">
    <location>
        <begin position="150"/>
        <end position="173"/>
    </location>
</feature>
<accession>A0A846XUY4</accession>
<organism evidence="2 3">
    <name type="scientific">Nocardia speluncae</name>
    <dbReference type="NCBI Taxonomy" id="419477"/>
    <lineage>
        <taxon>Bacteria</taxon>
        <taxon>Bacillati</taxon>
        <taxon>Actinomycetota</taxon>
        <taxon>Actinomycetes</taxon>
        <taxon>Mycobacteriales</taxon>
        <taxon>Nocardiaceae</taxon>
        <taxon>Nocardia</taxon>
    </lineage>
</organism>
<gene>
    <name evidence="2" type="ORF">HGA13_30270</name>
</gene>
<sequence length="182" mass="19783">MTAATEPSTLLERYQAYRVKRWLAREKQLTGMLPGWRTRGRRRALVVTVVVALTALFVTGVLCAFGLEWAALFAGLSALVFLPSWTMLRIVSHAQDDAPAETLDELEMAQRETARSIGLTITQTLCVLPVVYVIWSGALFPEADAFRTAYAGGVMILATLLAGGCAPAMILAWSTPDPEPEG</sequence>
<comment type="caution">
    <text evidence="2">The sequence shown here is derived from an EMBL/GenBank/DDBJ whole genome shotgun (WGS) entry which is preliminary data.</text>
</comment>
<dbReference type="Proteomes" id="UP000565715">
    <property type="component" value="Unassembled WGS sequence"/>
</dbReference>
<keyword evidence="1" id="KW-0812">Transmembrane</keyword>
<feature type="transmembrane region" description="Helical" evidence="1">
    <location>
        <begin position="44"/>
        <end position="67"/>
    </location>
</feature>
<evidence type="ECO:0000313" key="3">
    <source>
        <dbReference type="Proteomes" id="UP000565715"/>
    </source>
</evidence>
<dbReference type="RefSeq" id="WP_068040725.1">
    <property type="nucleotide sequence ID" value="NZ_JAAXOO010000008.1"/>
</dbReference>
<dbReference type="EMBL" id="JAAXOO010000008">
    <property type="protein sequence ID" value="NKY37324.1"/>
    <property type="molecule type" value="Genomic_DNA"/>
</dbReference>
<keyword evidence="3" id="KW-1185">Reference proteome</keyword>